<evidence type="ECO:0000313" key="5">
    <source>
        <dbReference type="Proteomes" id="UP000663860"/>
    </source>
</evidence>
<reference evidence="4" key="1">
    <citation type="submission" date="2021-02" db="EMBL/GenBank/DDBJ databases">
        <authorList>
            <person name="Nowell W R."/>
        </authorList>
    </citation>
    <scope>NUCLEOTIDE SEQUENCE</scope>
</reference>
<gene>
    <name evidence="4" type="ORF">IZO911_LOCUS13492</name>
</gene>
<name>A0A814BCS1_9BILA</name>
<dbReference type="GO" id="GO:0016281">
    <property type="term" value="C:eukaryotic translation initiation factor 4F complex"/>
    <property type="evidence" value="ECO:0007669"/>
    <property type="project" value="TreeGrafter"/>
</dbReference>
<dbReference type="InterPro" id="IPR016024">
    <property type="entry name" value="ARM-type_fold"/>
</dbReference>
<dbReference type="GO" id="GO:0003743">
    <property type="term" value="F:translation initiation factor activity"/>
    <property type="evidence" value="ECO:0007669"/>
    <property type="project" value="TreeGrafter"/>
</dbReference>
<organism evidence="4 5">
    <name type="scientific">Adineta steineri</name>
    <dbReference type="NCBI Taxonomy" id="433720"/>
    <lineage>
        <taxon>Eukaryota</taxon>
        <taxon>Metazoa</taxon>
        <taxon>Spiralia</taxon>
        <taxon>Gnathifera</taxon>
        <taxon>Rotifera</taxon>
        <taxon>Eurotatoria</taxon>
        <taxon>Bdelloidea</taxon>
        <taxon>Adinetida</taxon>
        <taxon>Adinetidae</taxon>
        <taxon>Adineta</taxon>
    </lineage>
</organism>
<dbReference type="PANTHER" id="PTHR23253">
    <property type="entry name" value="EUKARYOTIC TRANSLATION INITIATION FACTOR 4 GAMMA"/>
    <property type="match status" value="1"/>
</dbReference>
<feature type="coiled-coil region" evidence="1">
    <location>
        <begin position="235"/>
        <end position="262"/>
    </location>
</feature>
<comment type="caution">
    <text evidence="4">The sequence shown here is derived from an EMBL/GenBank/DDBJ whole genome shotgun (WGS) entry which is preliminary data.</text>
</comment>
<dbReference type="PANTHER" id="PTHR23253:SF78">
    <property type="entry name" value="EUKARYOTIC TRANSLATION INITIATION FACTOR 4G1, ISOFORM B-RELATED"/>
    <property type="match status" value="1"/>
</dbReference>
<evidence type="ECO:0000256" key="1">
    <source>
        <dbReference type="SAM" id="Coils"/>
    </source>
</evidence>
<accession>A0A814BCS1</accession>
<dbReference type="Pfam" id="PF02854">
    <property type="entry name" value="MIF4G"/>
    <property type="match status" value="1"/>
</dbReference>
<evidence type="ECO:0000313" key="4">
    <source>
        <dbReference type="EMBL" id="CAF0924243.1"/>
    </source>
</evidence>
<dbReference type="SUPFAM" id="SSF48371">
    <property type="entry name" value="ARM repeat"/>
    <property type="match status" value="1"/>
</dbReference>
<evidence type="ECO:0000259" key="3">
    <source>
        <dbReference type="SMART" id="SM00543"/>
    </source>
</evidence>
<dbReference type="GO" id="GO:0003729">
    <property type="term" value="F:mRNA binding"/>
    <property type="evidence" value="ECO:0007669"/>
    <property type="project" value="TreeGrafter"/>
</dbReference>
<dbReference type="SMART" id="SM00543">
    <property type="entry name" value="MIF4G"/>
    <property type="match status" value="1"/>
</dbReference>
<feature type="coiled-coil region" evidence="1">
    <location>
        <begin position="152"/>
        <end position="185"/>
    </location>
</feature>
<sequence>MTIEDKRHKYSIEELRDKRSEPSAQEVPTGLEKFSDIYIVKSLDPYNTFIREIRLILNKLTPQTYDKLLQKLDKLELDGYERLQGMIDIFFFKAVEEPKFCFMYASLCKHFQKKHVIVSGQDGQTVTYYFRQILLARCQTKFETDYRQDIDYDRRKKEVDAITNEKHQKEEAENLEEALFKAKRRHFGNILFIGELFKLGMLTEPIMFDCMDYFLQVKADEENLECLCKLLRAIGKELDNKVTDKTQNRKKLENNYSELENIVTQPQISARTRFMIQDLMDLRKANWVARIPEVKPMTIDEIHNQERNGLQHQDQYQNNGGSGNNSQQYTVPYGNRDNGIKQQSNRINEEQNERCFNANPVRQYQTDDKQNPVTTLNLVPQCAWFKASTIEKKPEDNRANMNR</sequence>
<proteinExistence type="predicted"/>
<dbReference type="InterPro" id="IPR003890">
    <property type="entry name" value="MIF4G-like_typ-3"/>
</dbReference>
<evidence type="ECO:0000256" key="2">
    <source>
        <dbReference type="SAM" id="MobiDB-lite"/>
    </source>
</evidence>
<feature type="compositionally biased region" description="Low complexity" evidence="2">
    <location>
        <begin position="315"/>
        <end position="329"/>
    </location>
</feature>
<protein>
    <recommendedName>
        <fullName evidence="3">MIF4G domain-containing protein</fullName>
    </recommendedName>
</protein>
<dbReference type="Proteomes" id="UP000663860">
    <property type="component" value="Unassembled WGS sequence"/>
</dbReference>
<feature type="domain" description="MIF4G" evidence="3">
    <location>
        <begin position="50"/>
        <end position="286"/>
    </location>
</feature>
<dbReference type="EMBL" id="CAJNOE010000108">
    <property type="protein sequence ID" value="CAF0924243.1"/>
    <property type="molecule type" value="Genomic_DNA"/>
</dbReference>
<dbReference type="Gene3D" id="1.25.40.180">
    <property type="match status" value="1"/>
</dbReference>
<keyword evidence="1" id="KW-0175">Coiled coil</keyword>
<feature type="region of interest" description="Disordered" evidence="2">
    <location>
        <begin position="312"/>
        <end position="340"/>
    </location>
</feature>
<dbReference type="AlphaFoldDB" id="A0A814BCS1"/>